<evidence type="ECO:0000256" key="4">
    <source>
        <dbReference type="SAM" id="MobiDB-lite"/>
    </source>
</evidence>
<feature type="region of interest" description="Disordered" evidence="4">
    <location>
        <begin position="948"/>
        <end position="992"/>
    </location>
</feature>
<feature type="repeat" description="TPR" evidence="3">
    <location>
        <begin position="93"/>
        <end position="126"/>
    </location>
</feature>
<dbReference type="SUPFAM" id="SSF81901">
    <property type="entry name" value="HCP-like"/>
    <property type="match status" value="1"/>
</dbReference>
<reference evidence="6" key="1">
    <citation type="submission" date="2022-11" db="UniProtKB">
        <authorList>
            <consortium name="WormBaseParasite"/>
        </authorList>
    </citation>
    <scope>IDENTIFICATION</scope>
</reference>
<dbReference type="PROSITE" id="PS50005">
    <property type="entry name" value="TPR"/>
    <property type="match status" value="1"/>
</dbReference>
<dbReference type="Proteomes" id="UP000887572">
    <property type="component" value="Unplaced"/>
</dbReference>
<protein>
    <submittedName>
        <fullName evidence="6">Uncharacterized protein</fullName>
    </submittedName>
</protein>
<dbReference type="InterPro" id="IPR019734">
    <property type="entry name" value="TPR_rpt"/>
</dbReference>
<evidence type="ECO:0000313" key="5">
    <source>
        <dbReference type="Proteomes" id="UP000887572"/>
    </source>
</evidence>
<dbReference type="Gene3D" id="1.25.40.10">
    <property type="entry name" value="Tetratricopeptide repeat domain"/>
    <property type="match status" value="3"/>
</dbReference>
<evidence type="ECO:0000313" key="6">
    <source>
        <dbReference type="WBParaSite" id="Gr19_v10_g11734.t2"/>
    </source>
</evidence>
<feature type="region of interest" description="Disordered" evidence="4">
    <location>
        <begin position="686"/>
        <end position="715"/>
    </location>
</feature>
<feature type="compositionally biased region" description="Basic and acidic residues" evidence="4">
    <location>
        <begin position="980"/>
        <end position="989"/>
    </location>
</feature>
<dbReference type="PANTHER" id="PTHR22904">
    <property type="entry name" value="TPR REPEAT CONTAINING PROTEIN"/>
    <property type="match status" value="1"/>
</dbReference>
<sequence length="1022" mass="114015">MMLMIMMMMIISMIPFIKTFRAFHQQLRRSPRPRRRHLFRHAAGIIFRRRLPQPGQFRHFASPLRHGTCKRPYDPLFVKCSQSSSSETEHATLPALIAEASTAYALGDLETALRAYQRVLRAEPSNNVLHANISAILLRMDDACKQQALEAADRAIQLMPDWPKAHFRRGEALSALARLDEAVLAHAEAFQLSDGQDEQFRSALIECAALNGANGETFENAFAQHQLEGDDGCDLLNSVAEFFRMSEKPEFALRLLRIAAKMTSNTTAAQLCLKKLTNLEIEMGNWNGGLQAIERQLEIAKTLGDEFTQMSMHGEMSNLLADKLLKPEAAIKHCGEQIRLATKLAINPNHFRLELANLQLNMRNVGQAQQIFKQILEEEPTNPGALYGLGQAFYIGNELHPALTMFTRVEKLTLSDADDQSSFWHDAIALGKCHCYIARGDTDKALTLSEKLLKSSKNNSVKFGTVMARGLMALGKLPEAMRWAKRMLTAQIHGEQNVNLTNAGEMVVALYTVMALYARMCQWKNAGKVADQLLNCLANCLFQPNPFGPSPEGILEEICQIQRQLGGQHEQIERSLELRIKLAPKFSVAWAKIVMEMAKMHFERANWDNQIYADLIQRLDTWTGKHLGPVEMELNPDSTRVRWEVDLLTMKAELAWRTDQQNSTAAAGGANRGYQPAHQNAFVGKGGVAEAEEASTSSATAVNNPGGDAADDDDDDPFTLLETALMLAQESALTDAEANICLRLGEWHANAGAQEEEAIVYLRQVIALERQMVVPVNQSRLLRAYSALAEVLCAQRQWEDAFAAARCKLGIQKAMAVPLLDRLGTQLLMGKILLEPNRPPPPAELCSSSSSISINEEESDYGTCPEGKSDACLEEGASGETWPPEGPITAMHIFRRIRRRAKSLGAKAEQKLADEYLVQCKMLIEQSQRRSMEDEVEEVHAHDQSLKALVGSGQQHKRSPQRRSRRLRTSKNYRSRSRRRSEEAKKTDLEDSETYCYITGESDAESITSCGAQVIGVDFDDD</sequence>
<evidence type="ECO:0000256" key="2">
    <source>
        <dbReference type="ARBA" id="ARBA00022803"/>
    </source>
</evidence>
<proteinExistence type="predicted"/>
<feature type="compositionally biased region" description="Basic residues" evidence="4">
    <location>
        <begin position="955"/>
        <end position="979"/>
    </location>
</feature>
<dbReference type="GO" id="GO:0051879">
    <property type="term" value="F:Hsp90 protein binding"/>
    <property type="evidence" value="ECO:0007669"/>
    <property type="project" value="TreeGrafter"/>
</dbReference>
<evidence type="ECO:0000256" key="1">
    <source>
        <dbReference type="ARBA" id="ARBA00022737"/>
    </source>
</evidence>
<dbReference type="SUPFAM" id="SSF48452">
    <property type="entry name" value="TPR-like"/>
    <property type="match status" value="2"/>
</dbReference>
<keyword evidence="1" id="KW-0677">Repeat</keyword>
<dbReference type="AlphaFoldDB" id="A0A914GW61"/>
<organism evidence="5 6">
    <name type="scientific">Globodera rostochiensis</name>
    <name type="common">Golden nematode worm</name>
    <name type="synonym">Heterodera rostochiensis</name>
    <dbReference type="NCBI Taxonomy" id="31243"/>
    <lineage>
        <taxon>Eukaryota</taxon>
        <taxon>Metazoa</taxon>
        <taxon>Ecdysozoa</taxon>
        <taxon>Nematoda</taxon>
        <taxon>Chromadorea</taxon>
        <taxon>Rhabditida</taxon>
        <taxon>Tylenchina</taxon>
        <taxon>Tylenchomorpha</taxon>
        <taxon>Tylenchoidea</taxon>
        <taxon>Heteroderidae</taxon>
        <taxon>Heteroderinae</taxon>
        <taxon>Globodera</taxon>
    </lineage>
</organism>
<dbReference type="InterPro" id="IPR011990">
    <property type="entry name" value="TPR-like_helical_dom_sf"/>
</dbReference>
<keyword evidence="2 3" id="KW-0802">TPR repeat</keyword>
<name>A0A914GW61_GLORO</name>
<keyword evidence="5" id="KW-1185">Reference proteome</keyword>
<dbReference type="PANTHER" id="PTHR22904:SF523">
    <property type="entry name" value="STRESS-INDUCED-PHOSPHOPROTEIN 1"/>
    <property type="match status" value="1"/>
</dbReference>
<dbReference type="WBParaSite" id="Gr19_v10_g11734.t2">
    <property type="protein sequence ID" value="Gr19_v10_g11734.t2"/>
    <property type="gene ID" value="Gr19_v10_g11734"/>
</dbReference>
<accession>A0A914GW61</accession>
<evidence type="ECO:0000256" key="3">
    <source>
        <dbReference type="PROSITE-ProRule" id="PRU00339"/>
    </source>
</evidence>
<dbReference type="SMART" id="SM00028">
    <property type="entry name" value="TPR"/>
    <property type="match status" value="6"/>
</dbReference>